<dbReference type="AlphaFoldDB" id="A0A7X1E7H3"/>
<proteinExistence type="predicted"/>
<feature type="transmembrane region" description="Helical" evidence="1">
    <location>
        <begin position="43"/>
        <end position="64"/>
    </location>
</feature>
<reference evidence="2 3" key="1">
    <citation type="submission" date="2020-07" db="EMBL/GenBank/DDBJ databases">
        <authorList>
            <person name="Feng X."/>
        </authorList>
    </citation>
    <scope>NUCLEOTIDE SEQUENCE [LARGE SCALE GENOMIC DNA]</scope>
    <source>
        <strain evidence="2 3">JCM14086</strain>
    </source>
</reference>
<evidence type="ECO:0000313" key="3">
    <source>
        <dbReference type="Proteomes" id="UP000525652"/>
    </source>
</evidence>
<keyword evidence="1" id="KW-0812">Transmembrane</keyword>
<dbReference type="RefSeq" id="WP_185694363.1">
    <property type="nucleotide sequence ID" value="NZ_JACHVA010000131.1"/>
</dbReference>
<evidence type="ECO:0000256" key="1">
    <source>
        <dbReference type="SAM" id="Phobius"/>
    </source>
</evidence>
<gene>
    <name evidence="2" type="ORF">H5P30_18340</name>
</gene>
<feature type="transmembrane region" description="Helical" evidence="1">
    <location>
        <begin position="12"/>
        <end position="31"/>
    </location>
</feature>
<dbReference type="EMBL" id="JACHVA010000131">
    <property type="protein sequence ID" value="MBC2603742.1"/>
    <property type="molecule type" value="Genomic_DNA"/>
</dbReference>
<comment type="caution">
    <text evidence="2">The sequence shown here is derived from an EMBL/GenBank/DDBJ whole genome shotgun (WGS) entry which is preliminary data.</text>
</comment>
<keyword evidence="1" id="KW-0472">Membrane</keyword>
<organism evidence="2 3">
    <name type="scientific">Puniceicoccus vermicola</name>
    <dbReference type="NCBI Taxonomy" id="388746"/>
    <lineage>
        <taxon>Bacteria</taxon>
        <taxon>Pseudomonadati</taxon>
        <taxon>Verrucomicrobiota</taxon>
        <taxon>Opitutia</taxon>
        <taxon>Puniceicoccales</taxon>
        <taxon>Puniceicoccaceae</taxon>
        <taxon>Puniceicoccus</taxon>
    </lineage>
</organism>
<sequence length="68" mass="7166">MNDNPYKQKVSKTVGWLLFAIGIIAAVQVLMTQNGAGADSARTIGQVVGPVLISLVGLYFAGVFTKAR</sequence>
<keyword evidence="1" id="KW-1133">Transmembrane helix</keyword>
<accession>A0A7X1E7H3</accession>
<keyword evidence="3" id="KW-1185">Reference proteome</keyword>
<dbReference type="Proteomes" id="UP000525652">
    <property type="component" value="Unassembled WGS sequence"/>
</dbReference>
<name>A0A7X1E7H3_9BACT</name>
<evidence type="ECO:0000313" key="2">
    <source>
        <dbReference type="EMBL" id="MBC2603742.1"/>
    </source>
</evidence>
<protein>
    <submittedName>
        <fullName evidence="2">Uncharacterized protein</fullName>
    </submittedName>
</protein>